<dbReference type="STRING" id="1811193.A0O21_04165"/>
<protein>
    <submittedName>
        <fullName evidence="1">Uncharacterized protein</fullName>
    </submittedName>
</protein>
<gene>
    <name evidence="1" type="ORF">A0O21_04165</name>
</gene>
<evidence type="ECO:0000313" key="2">
    <source>
        <dbReference type="Proteomes" id="UP000077317"/>
    </source>
</evidence>
<organism evidence="1 2">
    <name type="scientific">Streptococcus pantholopis</name>
    <dbReference type="NCBI Taxonomy" id="1811193"/>
    <lineage>
        <taxon>Bacteria</taxon>
        <taxon>Bacillati</taxon>
        <taxon>Bacillota</taxon>
        <taxon>Bacilli</taxon>
        <taxon>Lactobacillales</taxon>
        <taxon>Streptococcaceae</taxon>
        <taxon>Streptococcus</taxon>
    </lineage>
</organism>
<evidence type="ECO:0000313" key="1">
    <source>
        <dbReference type="EMBL" id="AND79279.1"/>
    </source>
</evidence>
<proteinExistence type="predicted"/>
<dbReference type="OrthoDB" id="2239584at2"/>
<dbReference type="RefSeq" id="WP_067061773.1">
    <property type="nucleotide sequence ID" value="NZ_CP014699.1"/>
</dbReference>
<dbReference type="AlphaFoldDB" id="A0A172Q717"/>
<dbReference type="EMBL" id="CP014699">
    <property type="protein sequence ID" value="AND79279.1"/>
    <property type="molecule type" value="Genomic_DNA"/>
</dbReference>
<reference evidence="2" key="2">
    <citation type="submission" date="2016-03" db="EMBL/GenBank/DDBJ databases">
        <title>Streptococcus antelopensis sp. nov., isolated from the feces of the Tibetan antelope (Pantholops hodgsonii) in Hoh Xil National Nature Reserve, Qinghai, China.</title>
        <authorList>
            <person name="Bai X."/>
        </authorList>
    </citation>
    <scope>NUCLEOTIDE SEQUENCE [LARGE SCALE GENOMIC DNA]</scope>
    <source>
        <strain evidence="2">TA 26</strain>
    </source>
</reference>
<sequence length="72" mass="7853">MALKDQDIQGLQGMVDKWSQIPESDYGRYKAKDGNWYEIVNTQDGTTEAIAVAPVVDGKTDYSQTAIVVAGT</sequence>
<accession>A0A172Q717</accession>
<dbReference type="KEGG" id="spat:A0O21_04165"/>
<dbReference type="Proteomes" id="UP000077317">
    <property type="component" value="Chromosome"/>
</dbReference>
<reference evidence="1 2" key="1">
    <citation type="journal article" date="2016" name="Int. J. Syst. Evol. Microbiol.">
        <title>Streptococcuspantholopis sp. nov., isolated from faeces of the Tibetan antelope (Pantholops hodgsonii).</title>
        <authorList>
            <person name="Bai X."/>
            <person name="Xiong Y."/>
            <person name="Lu S."/>
            <person name="Jin D."/>
            <person name="Lai X."/>
            <person name="Yang J."/>
            <person name="Niu L."/>
            <person name="Hu S."/>
            <person name="Meng X."/>
            <person name="Pu J."/>
            <person name="Ye C."/>
            <person name="Xu J."/>
        </authorList>
    </citation>
    <scope>NUCLEOTIDE SEQUENCE [LARGE SCALE GENOMIC DNA]</scope>
    <source>
        <strain evidence="1 2">TA 26</strain>
    </source>
</reference>
<keyword evidence="2" id="KW-1185">Reference proteome</keyword>
<name>A0A172Q717_9STRE</name>